<dbReference type="Proteomes" id="UP000251577">
    <property type="component" value="Unassembled WGS sequence"/>
</dbReference>
<reference evidence="1 2" key="1">
    <citation type="journal article" date="2018" name="Syst. Appl. Microbiol.">
        <title>Corynebacterium heidelbergense sp. nov., isolated from the preen glands of Egyptian geese (Alopochen aegyptiacus).</title>
        <authorList>
            <person name="Braun M.S."/>
            <person name="Wang E."/>
            <person name="Zimmermann S."/>
            <person name="Wink M."/>
        </authorList>
    </citation>
    <scope>NUCLEOTIDE SEQUENCE [LARGE SCALE GENOMIC DNA]</scope>
    <source>
        <strain evidence="1 2">647</strain>
    </source>
</reference>
<gene>
    <name evidence="1" type="ORF">DLJ54_05440</name>
</gene>
<keyword evidence="2" id="KW-1185">Reference proteome</keyword>
<dbReference type="RefSeq" id="WP_113630774.1">
    <property type="nucleotide sequence ID" value="NZ_QHCV01000044.1"/>
</dbReference>
<protein>
    <submittedName>
        <fullName evidence="1">Uncharacterized protein</fullName>
    </submittedName>
</protein>
<name>A0A364V5S8_9CORY</name>
<proteinExistence type="predicted"/>
<sequence>MWRRRKKRDIPEVFILFERDNESLSEQFAGLARTEQEACAIARPLDTDTAHCLIERVELEGWEGKVTESTFPDVVYLAFREGREQGKPDSGRGLDPEILGAFTTGAAAQKRIEQRRPENTVSTQFNIWRVGFGLV</sequence>
<evidence type="ECO:0000313" key="2">
    <source>
        <dbReference type="Proteomes" id="UP000251577"/>
    </source>
</evidence>
<dbReference type="AlphaFoldDB" id="A0A364V5S8"/>
<evidence type="ECO:0000313" key="1">
    <source>
        <dbReference type="EMBL" id="RAV32003.1"/>
    </source>
</evidence>
<dbReference type="EMBL" id="QHCV01000044">
    <property type="protein sequence ID" value="RAV32003.1"/>
    <property type="molecule type" value="Genomic_DNA"/>
</dbReference>
<organism evidence="1 2">
    <name type="scientific">Corynebacterium heidelbergense</name>
    <dbReference type="NCBI Taxonomy" id="2055947"/>
    <lineage>
        <taxon>Bacteria</taxon>
        <taxon>Bacillati</taxon>
        <taxon>Actinomycetota</taxon>
        <taxon>Actinomycetes</taxon>
        <taxon>Mycobacteriales</taxon>
        <taxon>Corynebacteriaceae</taxon>
        <taxon>Corynebacterium</taxon>
    </lineage>
</organism>
<comment type="caution">
    <text evidence="1">The sequence shown here is derived from an EMBL/GenBank/DDBJ whole genome shotgun (WGS) entry which is preliminary data.</text>
</comment>
<accession>A0A364V5S8</accession>